<dbReference type="Gene3D" id="1.20.5.170">
    <property type="match status" value="1"/>
</dbReference>
<keyword evidence="9" id="KW-1185">Reference proteome</keyword>
<protein>
    <submittedName>
        <fullName evidence="8">Cyclic AMP-dependent transcription factor ATF-4-like</fullName>
    </submittedName>
</protein>
<dbReference type="PROSITE" id="PS00036">
    <property type="entry name" value="BZIP_BASIC"/>
    <property type="match status" value="1"/>
</dbReference>
<dbReference type="InterPro" id="IPR046347">
    <property type="entry name" value="bZIP_sf"/>
</dbReference>
<accession>A0A3M7PN02</accession>
<keyword evidence="6" id="KW-0539">Nucleus</keyword>
<dbReference type="OrthoDB" id="5847285at2759"/>
<evidence type="ECO:0000256" key="6">
    <source>
        <dbReference type="ARBA" id="ARBA00023242"/>
    </source>
</evidence>
<keyword evidence="4" id="KW-0238">DNA-binding</keyword>
<evidence type="ECO:0000256" key="2">
    <source>
        <dbReference type="ARBA" id="ARBA00007163"/>
    </source>
</evidence>
<comment type="similarity">
    <text evidence="2">Belongs to the bZIP family.</text>
</comment>
<reference evidence="8 9" key="1">
    <citation type="journal article" date="2018" name="Sci. Rep.">
        <title>Genomic signatures of local adaptation to the degree of environmental predictability in rotifers.</title>
        <authorList>
            <person name="Franch-Gras L."/>
            <person name="Hahn C."/>
            <person name="Garcia-Roger E.M."/>
            <person name="Carmona M.J."/>
            <person name="Serra M."/>
            <person name="Gomez A."/>
        </authorList>
    </citation>
    <scope>NUCLEOTIDE SEQUENCE [LARGE SCALE GENOMIC DNA]</scope>
    <source>
        <strain evidence="8">HYR1</strain>
    </source>
</reference>
<evidence type="ECO:0000256" key="1">
    <source>
        <dbReference type="ARBA" id="ARBA00004123"/>
    </source>
</evidence>
<comment type="subcellular location">
    <subcellularLocation>
        <location evidence="1">Nucleus</location>
    </subcellularLocation>
</comment>
<keyword evidence="5" id="KW-0804">Transcription</keyword>
<evidence type="ECO:0000256" key="3">
    <source>
        <dbReference type="ARBA" id="ARBA00023015"/>
    </source>
</evidence>
<dbReference type="SMART" id="SM00338">
    <property type="entry name" value="BRLZ"/>
    <property type="match status" value="1"/>
</dbReference>
<name>A0A3M7PN02_BRAPC</name>
<keyword evidence="3" id="KW-0805">Transcription regulation</keyword>
<dbReference type="InterPro" id="IPR004827">
    <property type="entry name" value="bZIP"/>
</dbReference>
<evidence type="ECO:0000256" key="5">
    <source>
        <dbReference type="ARBA" id="ARBA00023163"/>
    </source>
</evidence>
<feature type="domain" description="BZIP" evidence="7">
    <location>
        <begin position="1"/>
        <end position="59"/>
    </location>
</feature>
<dbReference type="PANTHER" id="PTHR13044:SF14">
    <property type="entry name" value="CRYPTOCEPHAL, ISOFORM A"/>
    <property type="match status" value="1"/>
</dbReference>
<dbReference type="GO" id="GO:0000977">
    <property type="term" value="F:RNA polymerase II transcription regulatory region sequence-specific DNA binding"/>
    <property type="evidence" value="ECO:0007669"/>
    <property type="project" value="TreeGrafter"/>
</dbReference>
<dbReference type="EMBL" id="REGN01009721">
    <property type="protein sequence ID" value="RNA00492.1"/>
    <property type="molecule type" value="Genomic_DNA"/>
</dbReference>
<evidence type="ECO:0000256" key="4">
    <source>
        <dbReference type="ARBA" id="ARBA00023125"/>
    </source>
</evidence>
<sequence length="73" mass="8596">MKKESNKEAATRYRIKKSNERDSLFQTKVNLEKDNDKIRQRIELIQIEISYLKNMLVQTLLNKGVLNEGTQIS</sequence>
<comment type="caution">
    <text evidence="8">The sequence shown here is derived from an EMBL/GenBank/DDBJ whole genome shotgun (WGS) entry which is preliminary data.</text>
</comment>
<proteinExistence type="inferred from homology"/>
<evidence type="ECO:0000313" key="8">
    <source>
        <dbReference type="EMBL" id="RNA00492.1"/>
    </source>
</evidence>
<dbReference type="GO" id="GO:0001228">
    <property type="term" value="F:DNA-binding transcription activator activity, RNA polymerase II-specific"/>
    <property type="evidence" value="ECO:0007669"/>
    <property type="project" value="TreeGrafter"/>
</dbReference>
<gene>
    <name evidence="8" type="ORF">BpHYR1_028516</name>
</gene>
<dbReference type="Proteomes" id="UP000276133">
    <property type="component" value="Unassembled WGS sequence"/>
</dbReference>
<organism evidence="8 9">
    <name type="scientific">Brachionus plicatilis</name>
    <name type="common">Marine rotifer</name>
    <name type="synonym">Brachionus muelleri</name>
    <dbReference type="NCBI Taxonomy" id="10195"/>
    <lineage>
        <taxon>Eukaryota</taxon>
        <taxon>Metazoa</taxon>
        <taxon>Spiralia</taxon>
        <taxon>Gnathifera</taxon>
        <taxon>Rotifera</taxon>
        <taxon>Eurotatoria</taxon>
        <taxon>Monogononta</taxon>
        <taxon>Pseudotrocha</taxon>
        <taxon>Ploima</taxon>
        <taxon>Brachionidae</taxon>
        <taxon>Brachionus</taxon>
    </lineage>
</organism>
<evidence type="ECO:0000259" key="7">
    <source>
        <dbReference type="PROSITE" id="PS50217"/>
    </source>
</evidence>
<evidence type="ECO:0000313" key="9">
    <source>
        <dbReference type="Proteomes" id="UP000276133"/>
    </source>
</evidence>
<dbReference type="Pfam" id="PF00170">
    <property type="entry name" value="bZIP_1"/>
    <property type="match status" value="1"/>
</dbReference>
<dbReference type="PROSITE" id="PS50217">
    <property type="entry name" value="BZIP"/>
    <property type="match status" value="1"/>
</dbReference>
<dbReference type="SUPFAM" id="SSF57959">
    <property type="entry name" value="Leucine zipper domain"/>
    <property type="match status" value="1"/>
</dbReference>
<dbReference type="PANTHER" id="PTHR13044">
    <property type="entry name" value="ACTIVATING TRANSCRIPTION FACTOR ATF 4/5"/>
    <property type="match status" value="1"/>
</dbReference>
<dbReference type="AlphaFoldDB" id="A0A3M7PN02"/>
<dbReference type="GO" id="GO:0005634">
    <property type="term" value="C:nucleus"/>
    <property type="evidence" value="ECO:0007669"/>
    <property type="project" value="UniProtKB-SubCell"/>
</dbReference>